<dbReference type="Proteomes" id="UP000243376">
    <property type="component" value="Unassembled WGS sequence"/>
</dbReference>
<dbReference type="SMART" id="SM00382">
    <property type="entry name" value="AAA"/>
    <property type="match status" value="1"/>
</dbReference>
<dbReference type="Gene3D" id="3.40.50.300">
    <property type="entry name" value="P-loop containing nucleotide triphosphate hydrolases"/>
    <property type="match status" value="2"/>
</dbReference>
<evidence type="ECO:0000313" key="3">
    <source>
        <dbReference type="Proteomes" id="UP000243376"/>
    </source>
</evidence>
<dbReference type="PANTHER" id="PTHR42957">
    <property type="entry name" value="HELICASE MJ1565-RELATED"/>
    <property type="match status" value="1"/>
</dbReference>
<name>A0A2J6X6K4_9CHLR</name>
<evidence type="ECO:0000313" key="2">
    <source>
        <dbReference type="EMBL" id="PMP82448.1"/>
    </source>
</evidence>
<dbReference type="SUPFAM" id="SSF52540">
    <property type="entry name" value="P-loop containing nucleoside triphosphate hydrolases"/>
    <property type="match status" value="1"/>
</dbReference>
<comment type="caution">
    <text evidence="2">The sequence shown here is derived from an EMBL/GenBank/DDBJ whole genome shotgun (WGS) entry which is preliminary data.</text>
</comment>
<dbReference type="InterPro" id="IPR003593">
    <property type="entry name" value="AAA+_ATPase"/>
</dbReference>
<evidence type="ECO:0000259" key="1">
    <source>
        <dbReference type="SMART" id="SM00382"/>
    </source>
</evidence>
<dbReference type="InterPro" id="IPR002789">
    <property type="entry name" value="HerA_central"/>
</dbReference>
<dbReference type="InterPro" id="IPR008571">
    <property type="entry name" value="HerA-like"/>
</dbReference>
<dbReference type="PANTHER" id="PTHR42957:SF1">
    <property type="entry name" value="HELICASE MJ1565-RELATED"/>
    <property type="match status" value="1"/>
</dbReference>
<reference evidence="2 3" key="1">
    <citation type="submission" date="2018-01" db="EMBL/GenBank/DDBJ databases">
        <title>Metagenomic assembled genomes from two thermal pools in the Uzon Caldera, Kamchatka, Russia.</title>
        <authorList>
            <person name="Wilkins L."/>
            <person name="Ettinger C."/>
        </authorList>
    </citation>
    <scope>NUCLEOTIDE SEQUENCE [LARGE SCALE GENOMIC DNA]</scope>
    <source>
        <strain evidence="2">ZAV-02</strain>
    </source>
</reference>
<proteinExistence type="predicted"/>
<accession>A0A2J6X6K4</accession>
<dbReference type="AlphaFoldDB" id="A0A2J6X6K4"/>
<gene>
    <name evidence="2" type="ORF">C0184_06850</name>
</gene>
<protein>
    <submittedName>
        <fullName evidence="2">ATPase</fullName>
    </submittedName>
</protein>
<organism evidence="2 3">
    <name type="scientific">Chloroflexus aggregans</name>
    <dbReference type="NCBI Taxonomy" id="152260"/>
    <lineage>
        <taxon>Bacteria</taxon>
        <taxon>Bacillati</taxon>
        <taxon>Chloroflexota</taxon>
        <taxon>Chloroflexia</taxon>
        <taxon>Chloroflexales</taxon>
        <taxon>Chloroflexineae</taxon>
        <taxon>Chloroflexaceae</taxon>
        <taxon>Chloroflexus</taxon>
    </lineage>
</organism>
<dbReference type="EMBL" id="PNIQ01000448">
    <property type="protein sequence ID" value="PMP82448.1"/>
    <property type="molecule type" value="Genomic_DNA"/>
</dbReference>
<sequence>MYQRLDQLVDQAERIGVIGSPSSTSELALDILASAIHKKLIGELAIFRYMQDGVPHYALGQITEIKLRNVWHEDPTMRSLIRQRGRIDTVSERQDTHLGEMTISAVFAARSGTYRPDMLGTVPPTGTPIYLVTDAILHELLALFKQQLFYLGHIYGSTPLLPCWFKHFGSGLDGAGEAYHLGIFGKTGSGKSVLAKMILLAYARHREMGLLVIDPQGEFAKDMRDHTGTGSFRLPMQSILQKLGRNVQVIGIRNLVLDRWDLFEQILGNSGFFQRLGIKASQNQKQAAEVVREHLEGKKKLTDLHLRETFDSVWEILKKEQNLTRIYGTKDKRDQVLTQMHRLVPDTIYRQAWLPITQLFHQRRQEAQTVDHLLENLFTGQGQRAVVVIDLSEEQSLASKPTSKNQLTLPGVAEIDDTALPSGIVWNDTIQALVMRRLLEGIRHAAERSYRQNRSLNTLVLIDEAHRIAPREEPSNEEQQAVRTFLIDAVRTTRKYGVGWMFISQTLSSLHREIIEQLRIFFFGFGLSMGTEFRALSELVGGRGNALDLYQLFRDPHSAIDSDSREYSFMTIGPVSPLSFAGTPLFLNAFNNVTDFLKQNNLQ</sequence>
<dbReference type="InterPro" id="IPR027417">
    <property type="entry name" value="P-loop_NTPase"/>
</dbReference>
<feature type="domain" description="AAA+ ATPase" evidence="1">
    <location>
        <begin position="177"/>
        <end position="526"/>
    </location>
</feature>
<dbReference type="Pfam" id="PF01935">
    <property type="entry name" value="DUF87"/>
    <property type="match status" value="1"/>
</dbReference>